<dbReference type="Gene3D" id="3.40.50.300">
    <property type="entry name" value="P-loop containing nucleotide triphosphate hydrolases"/>
    <property type="match status" value="2"/>
</dbReference>
<sequence length="828" mass="90199">MSRRTDSSVLPALPVIDALPALRAALSRGCAVLSSPPGSGKTTLVPLALLDEPWLAGQRIVMLEPRRVAARAAAARMASLLGETVGQTVGYQIRFERRVSAHTRIEVVTEGLLARRLHADPELPGVGLVILDEFHERSLDADLALALALDVRANLRPDLRVLVMSATLDTERVAALLGDAPVVRSAGRLFPVDVRYTPARADADHGTAVAHGVLAALRETQGDVLAFLPGAREIRAAQALLAQRVGATVGLYPLYGELGSREQDAALCPDPAGRRKVILATNIAQTSLTVEGVTTVVDGGWVRVARFDLGAGADRLDTERVSKAAADQRAGRAGRLGPGVCYRLWSREQHGMLAVHDTPEILAVDLTRFALELAAWGVRDPRALALLDPPPPASWQYATSLLRELGALDDQGRITAHGRALVRLPTAPRRAHMLLRARERGLETCAAWVAAVLDERESGDLADVVERYRRGGGEPGAQRRVTETVRQMLRLLGREPDGAADFDPADSARIVAWAYPERIARRRPGFRGAREVAYQCAEGGEARLAEDHPLATREWLAIAHWDPGPPRRIRLAAALDEAALLRDHADAIRSEDVVAWDATSEAVVAERQQRLGALVLARSPLPDAGTRSARALLDGLRALGLQALPWTEAARQWQARVLSLRAWRPQENWPDVSDTALLASMEDWLLPYLDGSTRREHLARLDVLAILDAQLDPVARRRLAQLAPTHLEVPSGARIRLHYSPPEPPVLAVKLQEMFGCAQTPTVNEGRTVVRLQLLSPAQRPVAITADLASFWAKGYAEVKKDLRGRYPKHPWPDDPLTAIATRKTKPR</sequence>
<dbReference type="PANTHER" id="PTHR43519">
    <property type="entry name" value="ATP-DEPENDENT RNA HELICASE HRPB"/>
    <property type="match status" value="1"/>
</dbReference>
<keyword evidence="8" id="KW-1185">Reference proteome</keyword>
<dbReference type="PROSITE" id="PS51194">
    <property type="entry name" value="HELICASE_CTER"/>
    <property type="match status" value="1"/>
</dbReference>
<dbReference type="EMBL" id="FOOC01000014">
    <property type="protein sequence ID" value="SFF63223.1"/>
    <property type="molecule type" value="Genomic_DNA"/>
</dbReference>
<evidence type="ECO:0000256" key="1">
    <source>
        <dbReference type="ARBA" id="ARBA00022741"/>
    </source>
</evidence>
<dbReference type="SUPFAM" id="SSF52540">
    <property type="entry name" value="P-loop containing nucleoside triphosphate hydrolases"/>
    <property type="match status" value="1"/>
</dbReference>
<dbReference type="AlphaFoldDB" id="A0A1I2K9X1"/>
<evidence type="ECO:0000256" key="2">
    <source>
        <dbReference type="ARBA" id="ARBA00022801"/>
    </source>
</evidence>
<dbReference type="GO" id="GO:0005524">
    <property type="term" value="F:ATP binding"/>
    <property type="evidence" value="ECO:0007669"/>
    <property type="project" value="UniProtKB-KW"/>
</dbReference>
<accession>A0A1I2K9X1</accession>
<evidence type="ECO:0000313" key="7">
    <source>
        <dbReference type="EMBL" id="SFF63223.1"/>
    </source>
</evidence>
<evidence type="ECO:0000259" key="6">
    <source>
        <dbReference type="PROSITE" id="PS51194"/>
    </source>
</evidence>
<evidence type="ECO:0000313" key="8">
    <source>
        <dbReference type="Proteomes" id="UP000199771"/>
    </source>
</evidence>
<dbReference type="InterPro" id="IPR007502">
    <property type="entry name" value="Helicase-assoc_dom"/>
</dbReference>
<dbReference type="STRING" id="1076937.SAMN04488120_11449"/>
<organism evidence="7 8">
    <name type="scientific">Fontimonas thermophila</name>
    <dbReference type="NCBI Taxonomy" id="1076937"/>
    <lineage>
        <taxon>Bacteria</taxon>
        <taxon>Pseudomonadati</taxon>
        <taxon>Pseudomonadota</taxon>
        <taxon>Gammaproteobacteria</taxon>
        <taxon>Nevskiales</taxon>
        <taxon>Nevskiaceae</taxon>
        <taxon>Fontimonas</taxon>
    </lineage>
</organism>
<feature type="domain" description="Helicase C-terminal" evidence="6">
    <location>
        <begin position="212"/>
        <end position="377"/>
    </location>
</feature>
<dbReference type="InterPro" id="IPR001650">
    <property type="entry name" value="Helicase_C-like"/>
</dbReference>
<dbReference type="Pfam" id="PF04408">
    <property type="entry name" value="WHD_HA2"/>
    <property type="match status" value="1"/>
</dbReference>
<dbReference type="SMART" id="SM00487">
    <property type="entry name" value="DEXDc"/>
    <property type="match status" value="1"/>
</dbReference>
<evidence type="ECO:0000256" key="3">
    <source>
        <dbReference type="ARBA" id="ARBA00022806"/>
    </source>
</evidence>
<protein>
    <submittedName>
        <fullName evidence="7">ATP-dependent helicase HrpB</fullName>
    </submittedName>
</protein>
<feature type="domain" description="Helicase ATP-binding" evidence="5">
    <location>
        <begin position="22"/>
        <end position="186"/>
    </location>
</feature>
<dbReference type="Pfam" id="PF00271">
    <property type="entry name" value="Helicase_C"/>
    <property type="match status" value="1"/>
</dbReference>
<dbReference type="InterPro" id="IPR056329">
    <property type="entry name" value="CON_HrpB"/>
</dbReference>
<keyword evidence="2" id="KW-0378">Hydrolase</keyword>
<dbReference type="PROSITE" id="PS51192">
    <property type="entry name" value="HELICASE_ATP_BIND_1"/>
    <property type="match status" value="1"/>
</dbReference>
<evidence type="ECO:0000259" key="5">
    <source>
        <dbReference type="PROSITE" id="PS51192"/>
    </source>
</evidence>
<dbReference type="Pfam" id="PF00270">
    <property type="entry name" value="DEAD"/>
    <property type="match status" value="1"/>
</dbReference>
<dbReference type="GO" id="GO:0003676">
    <property type="term" value="F:nucleic acid binding"/>
    <property type="evidence" value="ECO:0007669"/>
    <property type="project" value="InterPro"/>
</dbReference>
<dbReference type="FunFam" id="3.40.50.300:FF:002125">
    <property type="entry name" value="ATP-dependent helicase HrpB"/>
    <property type="match status" value="1"/>
</dbReference>
<dbReference type="CDD" id="cd18791">
    <property type="entry name" value="SF2_C_RHA"/>
    <property type="match status" value="1"/>
</dbReference>
<dbReference type="OrthoDB" id="9805617at2"/>
<keyword evidence="4" id="KW-0067">ATP-binding</keyword>
<dbReference type="SMART" id="SM00847">
    <property type="entry name" value="HA2"/>
    <property type="match status" value="1"/>
</dbReference>
<dbReference type="Gene3D" id="1.20.120.1080">
    <property type="match status" value="1"/>
</dbReference>
<dbReference type="InterPro" id="IPR013689">
    <property type="entry name" value="RNA_helicase_ATP-dep_HrpB_C"/>
</dbReference>
<dbReference type="GO" id="GO:0004386">
    <property type="term" value="F:helicase activity"/>
    <property type="evidence" value="ECO:0007669"/>
    <property type="project" value="UniProtKB-KW"/>
</dbReference>
<gene>
    <name evidence="7" type="ORF">SAMN04488120_11449</name>
</gene>
<dbReference type="InterPro" id="IPR048333">
    <property type="entry name" value="HA2_WH"/>
</dbReference>
<dbReference type="CDD" id="cd17990">
    <property type="entry name" value="DEXHc_HrpB"/>
    <property type="match status" value="1"/>
</dbReference>
<reference evidence="7 8" key="1">
    <citation type="submission" date="2016-10" db="EMBL/GenBank/DDBJ databases">
        <authorList>
            <person name="de Groot N.N."/>
        </authorList>
    </citation>
    <scope>NUCLEOTIDE SEQUENCE [LARGE SCALE GENOMIC DNA]</scope>
    <source>
        <strain evidence="7 8">DSM 23609</strain>
    </source>
</reference>
<dbReference type="InterPro" id="IPR014001">
    <property type="entry name" value="Helicase_ATP-bd"/>
</dbReference>
<dbReference type="Pfam" id="PF08482">
    <property type="entry name" value="HrpB_C"/>
    <property type="match status" value="1"/>
</dbReference>
<dbReference type="InterPro" id="IPR049614">
    <property type="entry name" value="HrpB_DEXH"/>
</dbReference>
<evidence type="ECO:0000256" key="4">
    <source>
        <dbReference type="ARBA" id="ARBA00022840"/>
    </source>
</evidence>
<dbReference type="Pfam" id="PF24473">
    <property type="entry name" value="CON_HrpB"/>
    <property type="match status" value="1"/>
</dbReference>
<dbReference type="NCBIfam" id="TIGR01970">
    <property type="entry name" value="DEAH_box_HrpB"/>
    <property type="match status" value="1"/>
</dbReference>
<dbReference type="InterPro" id="IPR010225">
    <property type="entry name" value="HrpB"/>
</dbReference>
<name>A0A1I2K9X1_9GAMM</name>
<dbReference type="SMART" id="SM00490">
    <property type="entry name" value="HELICc"/>
    <property type="match status" value="1"/>
</dbReference>
<dbReference type="RefSeq" id="WP_091535350.1">
    <property type="nucleotide sequence ID" value="NZ_FOOC01000014.1"/>
</dbReference>
<dbReference type="InterPro" id="IPR027417">
    <property type="entry name" value="P-loop_NTPase"/>
</dbReference>
<dbReference type="Proteomes" id="UP000199771">
    <property type="component" value="Unassembled WGS sequence"/>
</dbReference>
<keyword evidence="3 7" id="KW-0347">Helicase</keyword>
<dbReference type="GO" id="GO:0016787">
    <property type="term" value="F:hydrolase activity"/>
    <property type="evidence" value="ECO:0007669"/>
    <property type="project" value="UniProtKB-KW"/>
</dbReference>
<dbReference type="InterPro" id="IPR011545">
    <property type="entry name" value="DEAD/DEAH_box_helicase_dom"/>
</dbReference>
<proteinExistence type="predicted"/>
<keyword evidence="1" id="KW-0547">Nucleotide-binding</keyword>
<dbReference type="PANTHER" id="PTHR43519:SF1">
    <property type="entry name" value="ATP-DEPENDENT RNA HELICASE HRPB"/>
    <property type="match status" value="1"/>
</dbReference>
<dbReference type="PIRSF" id="PIRSF005496">
    <property type="entry name" value="ATP_hel_hrpB"/>
    <property type="match status" value="1"/>
</dbReference>